<sequence>MSKGEKIMSNEERTKGVMTFHILIKFDDDEKIWLAHCLELDIVATARKFEDAKADIMSLMEAQIGYAFSHDNVDNLYHSAPRSAWKEFYECMEGPEERIPIQKYVMENEEVSEFVPPDVIAKTCIPA</sequence>
<dbReference type="EMBL" id="UOGB01000091">
    <property type="protein sequence ID" value="VAX17739.1"/>
    <property type="molecule type" value="Genomic_DNA"/>
</dbReference>
<protein>
    <recommendedName>
        <fullName evidence="2">DUF1902 domain-containing protein</fullName>
    </recommendedName>
</protein>
<dbReference type="AlphaFoldDB" id="A0A3B1BIA5"/>
<proteinExistence type="predicted"/>
<name>A0A3B1BIA5_9ZZZZ</name>
<organism evidence="1">
    <name type="scientific">hydrothermal vent metagenome</name>
    <dbReference type="NCBI Taxonomy" id="652676"/>
    <lineage>
        <taxon>unclassified sequences</taxon>
        <taxon>metagenomes</taxon>
        <taxon>ecological metagenomes</taxon>
    </lineage>
</organism>
<reference evidence="1" key="1">
    <citation type="submission" date="2018-06" db="EMBL/GenBank/DDBJ databases">
        <authorList>
            <person name="Zhirakovskaya E."/>
        </authorList>
    </citation>
    <scope>NUCLEOTIDE SEQUENCE</scope>
</reference>
<accession>A0A3B1BIA5</accession>
<evidence type="ECO:0000313" key="1">
    <source>
        <dbReference type="EMBL" id="VAX17739.1"/>
    </source>
</evidence>
<gene>
    <name evidence="1" type="ORF">MNBD_NITROSPINAE03-236</name>
</gene>
<evidence type="ECO:0008006" key="2">
    <source>
        <dbReference type="Google" id="ProtNLM"/>
    </source>
</evidence>